<gene>
    <name evidence="3" type="ORF">PARMNEM_LOCUS5862</name>
</gene>
<evidence type="ECO:0000256" key="1">
    <source>
        <dbReference type="SAM" id="Phobius"/>
    </source>
</evidence>
<keyword evidence="1" id="KW-0812">Transmembrane</keyword>
<keyword evidence="2" id="KW-0732">Signal</keyword>
<reference evidence="3 4" key="1">
    <citation type="submission" date="2023-11" db="EMBL/GenBank/DDBJ databases">
        <authorList>
            <person name="Hedman E."/>
            <person name="Englund M."/>
            <person name="Stromberg M."/>
            <person name="Nyberg Akerstrom W."/>
            <person name="Nylinder S."/>
            <person name="Jareborg N."/>
            <person name="Kallberg Y."/>
            <person name="Kronander E."/>
        </authorList>
    </citation>
    <scope>NUCLEOTIDE SEQUENCE [LARGE SCALE GENOMIC DNA]</scope>
</reference>
<dbReference type="AlphaFoldDB" id="A0AAV1KQY9"/>
<feature type="transmembrane region" description="Helical" evidence="1">
    <location>
        <begin position="62"/>
        <end position="84"/>
    </location>
</feature>
<evidence type="ECO:0000256" key="2">
    <source>
        <dbReference type="SAM" id="SignalP"/>
    </source>
</evidence>
<name>A0AAV1KQY9_9NEOP</name>
<organism evidence="3 4">
    <name type="scientific">Parnassius mnemosyne</name>
    <name type="common">clouded apollo</name>
    <dbReference type="NCBI Taxonomy" id="213953"/>
    <lineage>
        <taxon>Eukaryota</taxon>
        <taxon>Metazoa</taxon>
        <taxon>Ecdysozoa</taxon>
        <taxon>Arthropoda</taxon>
        <taxon>Hexapoda</taxon>
        <taxon>Insecta</taxon>
        <taxon>Pterygota</taxon>
        <taxon>Neoptera</taxon>
        <taxon>Endopterygota</taxon>
        <taxon>Lepidoptera</taxon>
        <taxon>Glossata</taxon>
        <taxon>Ditrysia</taxon>
        <taxon>Papilionoidea</taxon>
        <taxon>Papilionidae</taxon>
        <taxon>Parnassiinae</taxon>
        <taxon>Parnassini</taxon>
        <taxon>Parnassius</taxon>
        <taxon>Driopa</taxon>
    </lineage>
</organism>
<keyword evidence="1" id="KW-1133">Transmembrane helix</keyword>
<dbReference type="EMBL" id="CAVLGL010000068">
    <property type="protein sequence ID" value="CAK1584674.1"/>
    <property type="molecule type" value="Genomic_DNA"/>
</dbReference>
<keyword evidence="4" id="KW-1185">Reference proteome</keyword>
<evidence type="ECO:0000313" key="3">
    <source>
        <dbReference type="EMBL" id="CAK1584674.1"/>
    </source>
</evidence>
<dbReference type="Proteomes" id="UP001314205">
    <property type="component" value="Unassembled WGS sequence"/>
</dbReference>
<feature type="chain" id="PRO_5043920327" evidence="2">
    <location>
        <begin position="19"/>
        <end position="112"/>
    </location>
</feature>
<proteinExistence type="predicted"/>
<protein>
    <submittedName>
        <fullName evidence="3">Uncharacterized protein</fullName>
    </submittedName>
</protein>
<sequence>MSALFNCGLCCMILSSWATVQLVIMGVLLKIEALSLLGDVEAETYTDYDDFIKQTKNNYSMVAINCWIAAAIYLLMIVISYLCIIKARRNERNKARKLEDDELFCEDKSKVI</sequence>
<keyword evidence="1" id="KW-0472">Membrane</keyword>
<accession>A0AAV1KQY9</accession>
<feature type="signal peptide" evidence="2">
    <location>
        <begin position="1"/>
        <end position="18"/>
    </location>
</feature>
<comment type="caution">
    <text evidence="3">The sequence shown here is derived from an EMBL/GenBank/DDBJ whole genome shotgun (WGS) entry which is preliminary data.</text>
</comment>
<evidence type="ECO:0000313" key="4">
    <source>
        <dbReference type="Proteomes" id="UP001314205"/>
    </source>
</evidence>